<evidence type="ECO:0000313" key="1">
    <source>
        <dbReference type="EMBL" id="EQD30899.1"/>
    </source>
</evidence>
<dbReference type="PANTHER" id="PTHR40037:SF1">
    <property type="entry name" value="PHOSPHOESTERASE SAOUHSC_00951-RELATED"/>
    <property type="match status" value="1"/>
</dbReference>
<dbReference type="InterPro" id="IPR050580">
    <property type="entry name" value="2H_phosphoesterase_YjcG-like"/>
</dbReference>
<protein>
    <submittedName>
        <fullName evidence="1">Phosphoesterase HXTX</fullName>
    </submittedName>
</protein>
<dbReference type="Pfam" id="PF13563">
    <property type="entry name" value="2_5_RNA_ligase2"/>
    <property type="match status" value="1"/>
</dbReference>
<accession>T0ZQ89</accession>
<proteinExistence type="predicted"/>
<reference evidence="1" key="1">
    <citation type="submission" date="2013-08" db="EMBL/GenBank/DDBJ databases">
        <authorList>
            <person name="Mendez C."/>
            <person name="Richter M."/>
            <person name="Ferrer M."/>
            <person name="Sanchez J."/>
        </authorList>
    </citation>
    <scope>NUCLEOTIDE SEQUENCE</scope>
</reference>
<dbReference type="AlphaFoldDB" id="T0ZQ89"/>
<reference evidence="1" key="2">
    <citation type="journal article" date="2014" name="ISME J.">
        <title>Microbial stratification in low pH oxic and suboxic macroscopic growths along an acid mine drainage.</title>
        <authorList>
            <person name="Mendez-Garcia C."/>
            <person name="Mesa V."/>
            <person name="Sprenger R.R."/>
            <person name="Richter M."/>
            <person name="Diez M.S."/>
            <person name="Solano J."/>
            <person name="Bargiela R."/>
            <person name="Golyshina O.V."/>
            <person name="Manteca A."/>
            <person name="Ramos J.L."/>
            <person name="Gallego J.R."/>
            <person name="Llorente I."/>
            <person name="Martins Dos Santos V.A."/>
            <person name="Jensen O.N."/>
            <person name="Pelaez A.I."/>
            <person name="Sanchez J."/>
            <person name="Ferrer M."/>
        </authorList>
    </citation>
    <scope>NUCLEOTIDE SEQUENCE</scope>
</reference>
<sequence>MFDTVILQVRPYAKLKRDIRSIIKDFSVRYKVYRDANSMSGPHITLIDLSGITHTYEDIADRARQIANKTEPFKAYIDGIASFSQLNRKGGPIHKKYNYVIYLKIVENDYLLDLHRRLVSKFGKEYAIHKNFVPHITISHKDLDTRKFNKALKEFKHFEFKRSFTVNGIWLYTHSEGIKAKARYVKFGGNRSGTSKKGINTGHRKGVV</sequence>
<dbReference type="Gene3D" id="3.90.1140.10">
    <property type="entry name" value="Cyclic phosphodiesterase"/>
    <property type="match status" value="1"/>
</dbReference>
<dbReference type="SUPFAM" id="SSF55144">
    <property type="entry name" value="LigT-like"/>
    <property type="match status" value="1"/>
</dbReference>
<name>T0ZQ89_9ZZZZ</name>
<dbReference type="InterPro" id="IPR009097">
    <property type="entry name" value="Cyclic_Pdiesterase"/>
</dbReference>
<dbReference type="PANTHER" id="PTHR40037">
    <property type="entry name" value="PHOSPHOESTERASE YJCG-RELATED"/>
    <property type="match status" value="1"/>
</dbReference>
<organism evidence="1">
    <name type="scientific">mine drainage metagenome</name>
    <dbReference type="NCBI Taxonomy" id="410659"/>
    <lineage>
        <taxon>unclassified sequences</taxon>
        <taxon>metagenomes</taxon>
        <taxon>ecological metagenomes</taxon>
    </lineage>
</organism>
<dbReference type="EMBL" id="AUZZ01010099">
    <property type="protein sequence ID" value="EQD30899.1"/>
    <property type="molecule type" value="Genomic_DNA"/>
</dbReference>
<gene>
    <name evidence="1" type="ORF">B2A_13935</name>
</gene>
<comment type="caution">
    <text evidence="1">The sequence shown here is derived from an EMBL/GenBank/DDBJ whole genome shotgun (WGS) entry which is preliminary data.</text>
</comment>